<protein>
    <submittedName>
        <fullName evidence="2">Uncharacterized protein</fullName>
    </submittedName>
</protein>
<dbReference type="InterPro" id="IPR055335">
    <property type="entry name" value="Ucp6/RUP1"/>
</dbReference>
<proteinExistence type="predicted"/>
<evidence type="ECO:0000256" key="1">
    <source>
        <dbReference type="SAM" id="MobiDB-lite"/>
    </source>
</evidence>
<sequence>MEPSSSRKHHLQEKAEPEISNRKRPSRLLPKGDMFNPPTHKIDFDPPPTVPPRPARSQQEAMALSQPSAADVENLMMICQTDRHTAERYLRKRRGRRSQRPLRPGGYLQRRRGHDVDAAVNALFDQEDISKEEEGMTWREEHFSADRDGNERENNHLRPLTATAPGSRMPSPSDGRSILHPTSQDQEDADMRAAMGNSLSQYQGPTFQQESGIIGKDGSEKHFGPATKDSYDSARWAVVTTAQASSEVIPDADAEHRRNMHGQPRFLKQLPDGDYLPNLLTICHGIAGTREAMLSRRSVQAGYGQDVEWWRGHAISMPRIVHTISGRPTDAESEDRDAMVTEVQRLMAFLDQSERSYASVVPLMQTAAVKEKHHATGTSQTWMASFLEAWSTAITEPNGGDMFRTSWGLDESRSHFDITTPATEGEKSDLREIIDNMFWGAGADETMKLGLDRLADVLVLHLKSPNKNASELGVRVHRELHMERYLQENREATADVRAAVVDSLTKVKRISAIEEKLTKWKHPKQDAQSSPAALLKQSRSVFVNKAELHGSSNHLSNGVPATQSNDEDIAAKLEKVIASIDSKLTILASEKEKTTKTLAEMSRSPLPELENQHKHRYLLRGVATKPNVTYLLLPKDDDDDDEDKEMLEIGTNSSAAKEDDADTPEGTQWWRIQYEVNAAGTGANLSKHKMPGYEVLRAVELEHSSSLLVYASDAVNDVALIDPSLPMPLQEFVDTDNGLFRAELMQTRPPVYEEYSGGVDDVRPSIERLHSVDPIEAGEGNGQPSPLGYEREEFLDHAGFGLGPRFKGDDGPYVDVGDEEEDLPVTDIVLDEPDEERVEMSEKADRVPLIPGLDGEEGRSDTVMEGGEAE</sequence>
<dbReference type="GO" id="GO:0005634">
    <property type="term" value="C:nucleus"/>
    <property type="evidence" value="ECO:0007669"/>
    <property type="project" value="TreeGrafter"/>
</dbReference>
<evidence type="ECO:0000313" key="2">
    <source>
        <dbReference type="EMBL" id="KAK0996302.1"/>
    </source>
</evidence>
<accession>A0AAN6KQE6</accession>
<comment type="caution">
    <text evidence="2">The sequence shown here is derived from an EMBL/GenBank/DDBJ whole genome shotgun (WGS) entry which is preliminary data.</text>
</comment>
<dbReference type="AlphaFoldDB" id="A0AAN6KQE6"/>
<feature type="compositionally biased region" description="Basic and acidic residues" evidence="1">
    <location>
        <begin position="12"/>
        <end position="21"/>
    </location>
</feature>
<feature type="region of interest" description="Disordered" evidence="1">
    <location>
        <begin position="209"/>
        <end position="228"/>
    </location>
</feature>
<feature type="compositionally biased region" description="Pro residues" evidence="1">
    <location>
        <begin position="45"/>
        <end position="54"/>
    </location>
</feature>
<dbReference type="GO" id="GO:0016579">
    <property type="term" value="P:protein deubiquitination"/>
    <property type="evidence" value="ECO:0007669"/>
    <property type="project" value="TreeGrafter"/>
</dbReference>
<name>A0AAN6KQE6_9PEZI</name>
<reference evidence="2" key="1">
    <citation type="submission" date="2023-06" db="EMBL/GenBank/DDBJ databases">
        <title>Black Yeasts Isolated from many extreme environments.</title>
        <authorList>
            <person name="Coleine C."/>
            <person name="Stajich J.E."/>
            <person name="Selbmann L."/>
        </authorList>
    </citation>
    <scope>NUCLEOTIDE SEQUENCE</scope>
    <source>
        <strain evidence="2">CCFEE 5200</strain>
    </source>
</reference>
<keyword evidence="3" id="KW-1185">Reference proteome</keyword>
<gene>
    <name evidence="2" type="ORF">LTR91_007001</name>
</gene>
<feature type="region of interest" description="Disordered" evidence="1">
    <location>
        <begin position="144"/>
        <end position="185"/>
    </location>
</feature>
<dbReference type="Proteomes" id="UP001175353">
    <property type="component" value="Unassembled WGS sequence"/>
</dbReference>
<feature type="compositionally biased region" description="Basic residues" evidence="1">
    <location>
        <begin position="1"/>
        <end position="11"/>
    </location>
</feature>
<feature type="region of interest" description="Disordered" evidence="1">
    <location>
        <begin position="1"/>
        <end position="61"/>
    </location>
</feature>
<organism evidence="2 3">
    <name type="scientific">Friedmanniomyces endolithicus</name>
    <dbReference type="NCBI Taxonomy" id="329885"/>
    <lineage>
        <taxon>Eukaryota</taxon>
        <taxon>Fungi</taxon>
        <taxon>Dikarya</taxon>
        <taxon>Ascomycota</taxon>
        <taxon>Pezizomycotina</taxon>
        <taxon>Dothideomycetes</taxon>
        <taxon>Dothideomycetidae</taxon>
        <taxon>Mycosphaerellales</taxon>
        <taxon>Teratosphaeriaceae</taxon>
        <taxon>Friedmanniomyces</taxon>
    </lineage>
</organism>
<dbReference type="PANTHER" id="PTHR39597:SF1">
    <property type="entry name" value="UBA DOMAIN-CONTAINING PROTEIN RUP1"/>
    <property type="match status" value="1"/>
</dbReference>
<dbReference type="GO" id="GO:0005829">
    <property type="term" value="C:cytosol"/>
    <property type="evidence" value="ECO:0007669"/>
    <property type="project" value="TreeGrafter"/>
</dbReference>
<feature type="compositionally biased region" description="Basic and acidic residues" evidence="1">
    <location>
        <begin position="144"/>
        <end position="156"/>
    </location>
</feature>
<dbReference type="PANTHER" id="PTHR39597">
    <property type="entry name" value="UBA DOMAIN-CONTAINING PROTEIN RUP1"/>
    <property type="match status" value="1"/>
</dbReference>
<dbReference type="EMBL" id="JAUJLE010000049">
    <property type="protein sequence ID" value="KAK0996302.1"/>
    <property type="molecule type" value="Genomic_DNA"/>
</dbReference>
<evidence type="ECO:0000313" key="3">
    <source>
        <dbReference type="Proteomes" id="UP001175353"/>
    </source>
</evidence>
<feature type="region of interest" description="Disordered" evidence="1">
    <location>
        <begin position="834"/>
        <end position="870"/>
    </location>
</feature>